<dbReference type="AlphaFoldDB" id="A0AA39Q3J6"/>
<protein>
    <recommendedName>
        <fullName evidence="4">Transmembrane protein</fullName>
    </recommendedName>
</protein>
<dbReference type="EMBL" id="JAUEPU010000020">
    <property type="protein sequence ID" value="KAK0494584.1"/>
    <property type="molecule type" value="Genomic_DNA"/>
</dbReference>
<feature type="transmembrane region" description="Helical" evidence="1">
    <location>
        <begin position="170"/>
        <end position="189"/>
    </location>
</feature>
<evidence type="ECO:0008006" key="4">
    <source>
        <dbReference type="Google" id="ProtNLM"/>
    </source>
</evidence>
<proteinExistence type="predicted"/>
<evidence type="ECO:0000256" key="1">
    <source>
        <dbReference type="SAM" id="Phobius"/>
    </source>
</evidence>
<feature type="transmembrane region" description="Helical" evidence="1">
    <location>
        <begin position="92"/>
        <end position="112"/>
    </location>
</feature>
<evidence type="ECO:0000313" key="3">
    <source>
        <dbReference type="Proteomes" id="UP001175228"/>
    </source>
</evidence>
<feature type="transmembrane region" description="Helical" evidence="1">
    <location>
        <begin position="20"/>
        <end position="40"/>
    </location>
</feature>
<comment type="caution">
    <text evidence="2">The sequence shown here is derived from an EMBL/GenBank/DDBJ whole genome shotgun (WGS) entry which is preliminary data.</text>
</comment>
<keyword evidence="1" id="KW-0812">Transmembrane</keyword>
<feature type="transmembrane region" description="Helical" evidence="1">
    <location>
        <begin position="124"/>
        <end position="146"/>
    </location>
</feature>
<feature type="transmembrane region" description="Helical" evidence="1">
    <location>
        <begin position="248"/>
        <end position="269"/>
    </location>
</feature>
<gene>
    <name evidence="2" type="ORF">EDD18DRAFT_349844</name>
</gene>
<sequence length="345" mass="38257">MSNTTEFPYLLTQLNAPSAAQWTASLSLYAATLGGYLWDIAINLENDYQLLFKRKITYPTVIYYTSRVFTLGYILTNFATRVADIPNCNAHQIASGICNVLSQTFTSLLFFLRVTAVWNRNRYIFSFFTFLWLGVIAGAITVPVGIRGAHIGTTEQCINVRVPEYDQLSIIFPLIFDSCTFIAITYRILMFTNINEETASGRLRTFFGSGVPIVSRNLLRGGQQYYLVAVCGNIICLVLVRVPGLPSVYRAMVTIPILAIINAMACIVFRMIKFGLITPDGTVMTAFHASSANTLHRSIPLHYQTRNAVCSSPTFDVDYQDSEAKCARTGLRPLGPLNDVGDGVS</sequence>
<keyword evidence="1" id="KW-1133">Transmembrane helix</keyword>
<evidence type="ECO:0000313" key="2">
    <source>
        <dbReference type="EMBL" id="KAK0494584.1"/>
    </source>
</evidence>
<reference evidence="2" key="1">
    <citation type="submission" date="2023-06" db="EMBL/GenBank/DDBJ databases">
        <authorList>
            <consortium name="Lawrence Berkeley National Laboratory"/>
            <person name="Ahrendt S."/>
            <person name="Sahu N."/>
            <person name="Indic B."/>
            <person name="Wong-Bajracharya J."/>
            <person name="Merenyi Z."/>
            <person name="Ke H.-M."/>
            <person name="Monk M."/>
            <person name="Kocsube S."/>
            <person name="Drula E."/>
            <person name="Lipzen A."/>
            <person name="Balint B."/>
            <person name="Henrissat B."/>
            <person name="Andreopoulos B."/>
            <person name="Martin F.M."/>
            <person name="Harder C.B."/>
            <person name="Rigling D."/>
            <person name="Ford K.L."/>
            <person name="Foster G.D."/>
            <person name="Pangilinan J."/>
            <person name="Papanicolaou A."/>
            <person name="Barry K."/>
            <person name="LaButti K."/>
            <person name="Viragh M."/>
            <person name="Koriabine M."/>
            <person name="Yan M."/>
            <person name="Riley R."/>
            <person name="Champramary S."/>
            <person name="Plett K.L."/>
            <person name="Tsai I.J."/>
            <person name="Slot J."/>
            <person name="Sipos G."/>
            <person name="Plett J."/>
            <person name="Nagy L.G."/>
            <person name="Grigoriev I.V."/>
        </authorList>
    </citation>
    <scope>NUCLEOTIDE SEQUENCE</scope>
    <source>
        <strain evidence="2">HWK02</strain>
    </source>
</reference>
<keyword evidence="1" id="KW-0472">Membrane</keyword>
<accession>A0AA39Q3J6</accession>
<keyword evidence="3" id="KW-1185">Reference proteome</keyword>
<organism evidence="2 3">
    <name type="scientific">Armillaria luteobubalina</name>
    <dbReference type="NCBI Taxonomy" id="153913"/>
    <lineage>
        <taxon>Eukaryota</taxon>
        <taxon>Fungi</taxon>
        <taxon>Dikarya</taxon>
        <taxon>Basidiomycota</taxon>
        <taxon>Agaricomycotina</taxon>
        <taxon>Agaricomycetes</taxon>
        <taxon>Agaricomycetidae</taxon>
        <taxon>Agaricales</taxon>
        <taxon>Marasmiineae</taxon>
        <taxon>Physalacriaceae</taxon>
        <taxon>Armillaria</taxon>
    </lineage>
</organism>
<feature type="transmembrane region" description="Helical" evidence="1">
    <location>
        <begin position="225"/>
        <end position="242"/>
    </location>
</feature>
<name>A0AA39Q3J6_9AGAR</name>
<dbReference type="Proteomes" id="UP001175228">
    <property type="component" value="Unassembled WGS sequence"/>
</dbReference>
<feature type="transmembrane region" description="Helical" evidence="1">
    <location>
        <begin position="61"/>
        <end position="80"/>
    </location>
</feature>